<gene>
    <name evidence="1" type="ORF">AVEN_271939_1</name>
</gene>
<organism evidence="1 2">
    <name type="scientific">Araneus ventricosus</name>
    <name type="common">Orbweaver spider</name>
    <name type="synonym">Epeira ventricosa</name>
    <dbReference type="NCBI Taxonomy" id="182803"/>
    <lineage>
        <taxon>Eukaryota</taxon>
        <taxon>Metazoa</taxon>
        <taxon>Ecdysozoa</taxon>
        <taxon>Arthropoda</taxon>
        <taxon>Chelicerata</taxon>
        <taxon>Arachnida</taxon>
        <taxon>Araneae</taxon>
        <taxon>Araneomorphae</taxon>
        <taxon>Entelegynae</taxon>
        <taxon>Araneoidea</taxon>
        <taxon>Araneidae</taxon>
        <taxon>Araneus</taxon>
    </lineage>
</organism>
<dbReference type="Proteomes" id="UP000499080">
    <property type="component" value="Unassembled WGS sequence"/>
</dbReference>
<evidence type="ECO:0000313" key="1">
    <source>
        <dbReference type="EMBL" id="GBM01688.1"/>
    </source>
</evidence>
<accession>A0A4Y2CCZ3</accession>
<comment type="caution">
    <text evidence="1">The sequence shown here is derived from an EMBL/GenBank/DDBJ whole genome shotgun (WGS) entry which is preliminary data.</text>
</comment>
<sequence length="90" mass="9891">MLLDSSSLNSTKGGFTKTFFILCRSGSLGLSSSSGSSTPSLGLFRDFRLSTITFTVSRAANHKRHITRKNIPTVLVEKQFLIESMTVKTF</sequence>
<proteinExistence type="predicted"/>
<evidence type="ECO:0000313" key="2">
    <source>
        <dbReference type="Proteomes" id="UP000499080"/>
    </source>
</evidence>
<name>A0A4Y2CCZ3_ARAVE</name>
<keyword evidence="2" id="KW-1185">Reference proteome</keyword>
<reference evidence="1 2" key="1">
    <citation type="journal article" date="2019" name="Sci. Rep.">
        <title>Orb-weaving spider Araneus ventricosus genome elucidates the spidroin gene catalogue.</title>
        <authorList>
            <person name="Kono N."/>
            <person name="Nakamura H."/>
            <person name="Ohtoshi R."/>
            <person name="Moran D.A.P."/>
            <person name="Shinohara A."/>
            <person name="Yoshida Y."/>
            <person name="Fujiwara M."/>
            <person name="Mori M."/>
            <person name="Tomita M."/>
            <person name="Arakawa K."/>
        </authorList>
    </citation>
    <scope>NUCLEOTIDE SEQUENCE [LARGE SCALE GENOMIC DNA]</scope>
</reference>
<dbReference type="AlphaFoldDB" id="A0A4Y2CCZ3"/>
<dbReference type="EMBL" id="BGPR01000172">
    <property type="protein sequence ID" value="GBM01688.1"/>
    <property type="molecule type" value="Genomic_DNA"/>
</dbReference>
<protein>
    <submittedName>
        <fullName evidence="1">Uncharacterized protein</fullName>
    </submittedName>
</protein>